<feature type="transmembrane region" description="Helical" evidence="2">
    <location>
        <begin position="233"/>
        <end position="251"/>
    </location>
</feature>
<dbReference type="OrthoDB" id="7255862at2"/>
<keyword evidence="4" id="KW-1185">Reference proteome</keyword>
<dbReference type="CDD" id="cd20335">
    <property type="entry name" value="BRcat_RBR"/>
    <property type="match status" value="1"/>
</dbReference>
<evidence type="ECO:0000256" key="2">
    <source>
        <dbReference type="SAM" id="Phobius"/>
    </source>
</evidence>
<dbReference type="RefSeq" id="WP_147092414.1">
    <property type="nucleotide sequence ID" value="NZ_BJVC01000001.1"/>
</dbReference>
<keyword evidence="2" id="KW-1133">Transmembrane helix</keyword>
<organism evidence="3 4">
    <name type="scientific">Swaminathania salitolerans</name>
    <dbReference type="NCBI Taxonomy" id="182838"/>
    <lineage>
        <taxon>Bacteria</taxon>
        <taxon>Pseudomonadati</taxon>
        <taxon>Pseudomonadota</taxon>
        <taxon>Alphaproteobacteria</taxon>
        <taxon>Acetobacterales</taxon>
        <taxon>Acetobacteraceae</taxon>
        <taxon>Swaminathania</taxon>
    </lineage>
</organism>
<gene>
    <name evidence="3" type="ORF">SSA02_06320</name>
</gene>
<evidence type="ECO:0000256" key="1">
    <source>
        <dbReference type="SAM" id="MobiDB-lite"/>
    </source>
</evidence>
<keyword evidence="2" id="KW-0472">Membrane</keyword>
<keyword evidence="2" id="KW-0812">Transmembrane</keyword>
<feature type="compositionally biased region" description="Basic and acidic residues" evidence="1">
    <location>
        <begin position="368"/>
        <end position="378"/>
    </location>
</feature>
<proteinExistence type="predicted"/>
<protein>
    <recommendedName>
        <fullName evidence="5">Serine endopeptidase</fullName>
    </recommendedName>
</protein>
<reference evidence="3 4" key="1">
    <citation type="submission" date="2019-07" db="EMBL/GenBank/DDBJ databases">
        <title>Whole genome shotgun sequence of Swaminathania salitolerans NBRC 104436.</title>
        <authorList>
            <person name="Hosoyama A."/>
            <person name="Uohara A."/>
            <person name="Ohji S."/>
            <person name="Ichikawa N."/>
        </authorList>
    </citation>
    <scope>NUCLEOTIDE SEQUENCE [LARGE SCALE GENOMIC DNA]</scope>
    <source>
        <strain evidence="3 4">NBRC 104436</strain>
    </source>
</reference>
<comment type="caution">
    <text evidence="3">The sequence shown here is derived from an EMBL/GenBank/DDBJ whole genome shotgun (WGS) entry which is preliminary data.</text>
</comment>
<feature type="transmembrane region" description="Helical" evidence="2">
    <location>
        <begin position="178"/>
        <end position="197"/>
    </location>
</feature>
<dbReference type="EMBL" id="BJVC01000001">
    <property type="protein sequence ID" value="GEL01469.1"/>
    <property type="molecule type" value="Genomic_DNA"/>
</dbReference>
<evidence type="ECO:0000313" key="4">
    <source>
        <dbReference type="Proteomes" id="UP000321405"/>
    </source>
</evidence>
<sequence>MRRGSRLPERLYGIAMWAVSAVLAVFLIGLGGLVIDDLPRGTPSIPLHPDYPPALELQRASLKKDRDRRVMEREAQALRLEAARKAMASAKEGFSTWIETRKATTDPTQDRDVLERTRRLEQLQGVVRVEDRRLDEIDAAIEAIARSQRAALAQRKALDDAYRPIRARLVFRAETQVFLLRLAFTLPLLFVSAFLVLRRRNSAFWPLYRGFVLAALYGFFVELVPYLPSYGGYIRYGVGVVMTVMVCIVLVRNMRAYLARRRAAESESEVLRRQRVDRDNAYARIDRKICPDCERPLRFSEGQETNFCVHCGLTLYRHCPVCQTRNLAFNRFCLSCGHEEPGRWAGEQRAEEHDVSSAATTPASPHRYGRDDEKEPVS</sequence>
<accession>A0A511BMA7</accession>
<feature type="transmembrane region" description="Helical" evidence="2">
    <location>
        <begin position="12"/>
        <end position="35"/>
    </location>
</feature>
<evidence type="ECO:0008006" key="5">
    <source>
        <dbReference type="Google" id="ProtNLM"/>
    </source>
</evidence>
<feature type="compositionally biased region" description="Basic and acidic residues" evidence="1">
    <location>
        <begin position="345"/>
        <end position="355"/>
    </location>
</feature>
<feature type="region of interest" description="Disordered" evidence="1">
    <location>
        <begin position="345"/>
        <end position="378"/>
    </location>
</feature>
<name>A0A511BMA7_9PROT</name>
<feature type="transmembrane region" description="Helical" evidence="2">
    <location>
        <begin position="209"/>
        <end position="227"/>
    </location>
</feature>
<dbReference type="AlphaFoldDB" id="A0A511BMA7"/>
<dbReference type="Proteomes" id="UP000321405">
    <property type="component" value="Unassembled WGS sequence"/>
</dbReference>
<evidence type="ECO:0000313" key="3">
    <source>
        <dbReference type="EMBL" id="GEL01469.1"/>
    </source>
</evidence>